<dbReference type="AlphaFoldDB" id="A0AA36FXK4"/>
<keyword evidence="4" id="KW-1185">Reference proteome</keyword>
<sequence>MSRLTLLVLCALMAAVASQIDMCATCTTMCGDARANFKNTWGPVTVNDLKTFMELDCKNKFSGAEGLACKAFVDQKSSQMLDDFKAGLTDQQICVKGGICK</sequence>
<dbReference type="InterPro" id="IPR008139">
    <property type="entry name" value="SaposinB_dom"/>
</dbReference>
<dbReference type="EMBL" id="CATQJA010002501">
    <property type="protein sequence ID" value="CAJ0570896.1"/>
    <property type="molecule type" value="Genomic_DNA"/>
</dbReference>
<reference evidence="3" key="1">
    <citation type="submission" date="2023-06" db="EMBL/GenBank/DDBJ databases">
        <authorList>
            <person name="Delattre M."/>
        </authorList>
    </citation>
    <scope>NUCLEOTIDE SEQUENCE</scope>
    <source>
        <strain evidence="3">AF72</strain>
    </source>
</reference>
<keyword evidence="1" id="KW-1015">Disulfide bond</keyword>
<proteinExistence type="predicted"/>
<gene>
    <name evidence="3" type="ORF">MSPICULIGERA_LOCUS9329</name>
</gene>
<dbReference type="SUPFAM" id="SSF47862">
    <property type="entry name" value="Saposin"/>
    <property type="match status" value="1"/>
</dbReference>
<evidence type="ECO:0000313" key="3">
    <source>
        <dbReference type="EMBL" id="CAJ0570896.1"/>
    </source>
</evidence>
<dbReference type="Proteomes" id="UP001177023">
    <property type="component" value="Unassembled WGS sequence"/>
</dbReference>
<accession>A0AA36FXK4</accession>
<dbReference type="InterPro" id="IPR008138">
    <property type="entry name" value="SapB_2"/>
</dbReference>
<dbReference type="InterPro" id="IPR011001">
    <property type="entry name" value="Saposin-like"/>
</dbReference>
<feature type="non-terminal residue" evidence="3">
    <location>
        <position position="1"/>
    </location>
</feature>
<dbReference type="PROSITE" id="PS50015">
    <property type="entry name" value="SAP_B"/>
    <property type="match status" value="1"/>
</dbReference>
<dbReference type="Gene3D" id="1.10.225.10">
    <property type="entry name" value="Saposin-like"/>
    <property type="match status" value="1"/>
</dbReference>
<comment type="caution">
    <text evidence="3">The sequence shown here is derived from an EMBL/GenBank/DDBJ whole genome shotgun (WGS) entry which is preliminary data.</text>
</comment>
<feature type="domain" description="Saposin B-type" evidence="2">
    <location>
        <begin position="19"/>
        <end position="101"/>
    </location>
</feature>
<organism evidence="3 4">
    <name type="scientific">Mesorhabditis spiculigera</name>
    <dbReference type="NCBI Taxonomy" id="96644"/>
    <lineage>
        <taxon>Eukaryota</taxon>
        <taxon>Metazoa</taxon>
        <taxon>Ecdysozoa</taxon>
        <taxon>Nematoda</taxon>
        <taxon>Chromadorea</taxon>
        <taxon>Rhabditida</taxon>
        <taxon>Rhabditina</taxon>
        <taxon>Rhabditomorpha</taxon>
        <taxon>Rhabditoidea</taxon>
        <taxon>Rhabditidae</taxon>
        <taxon>Mesorhabditinae</taxon>
        <taxon>Mesorhabditis</taxon>
    </lineage>
</organism>
<evidence type="ECO:0000313" key="4">
    <source>
        <dbReference type="Proteomes" id="UP001177023"/>
    </source>
</evidence>
<evidence type="ECO:0000259" key="2">
    <source>
        <dbReference type="PROSITE" id="PS50015"/>
    </source>
</evidence>
<name>A0AA36FXK4_9BILA</name>
<dbReference type="Pfam" id="PF03489">
    <property type="entry name" value="SapB_2"/>
    <property type="match status" value="1"/>
</dbReference>
<protein>
    <recommendedName>
        <fullName evidence="2">Saposin B-type domain-containing protein</fullName>
    </recommendedName>
</protein>
<evidence type="ECO:0000256" key="1">
    <source>
        <dbReference type="ARBA" id="ARBA00023157"/>
    </source>
</evidence>